<comment type="caution">
    <text evidence="2">The sequence shown here is derived from an EMBL/GenBank/DDBJ whole genome shotgun (WGS) entry which is preliminary data.</text>
</comment>
<organism evidence="2 3">
    <name type="scientific">Monosporascus ibericus</name>
    <dbReference type="NCBI Taxonomy" id="155417"/>
    <lineage>
        <taxon>Eukaryota</taxon>
        <taxon>Fungi</taxon>
        <taxon>Dikarya</taxon>
        <taxon>Ascomycota</taxon>
        <taxon>Pezizomycotina</taxon>
        <taxon>Sordariomycetes</taxon>
        <taxon>Xylariomycetidae</taxon>
        <taxon>Xylariales</taxon>
        <taxon>Xylariales incertae sedis</taxon>
        <taxon>Monosporascus</taxon>
    </lineage>
</organism>
<dbReference type="EMBL" id="QJNU01000224">
    <property type="protein sequence ID" value="RYP04164.1"/>
    <property type="molecule type" value="Genomic_DNA"/>
</dbReference>
<dbReference type="AlphaFoldDB" id="A0A4Q4TEP0"/>
<proteinExistence type="predicted"/>
<feature type="signal peptide" evidence="1">
    <location>
        <begin position="1"/>
        <end position="21"/>
    </location>
</feature>
<dbReference type="Proteomes" id="UP000293360">
    <property type="component" value="Unassembled WGS sequence"/>
</dbReference>
<evidence type="ECO:0000313" key="3">
    <source>
        <dbReference type="Proteomes" id="UP000293360"/>
    </source>
</evidence>
<gene>
    <name evidence="2" type="ORF">DL764_004631</name>
</gene>
<sequence>MSFKTYWLAMALGLFAASARAQEFKDLALYSASDCGDDPNNLETLSTQLQVELVDGGLGSSGCMQASIDLPNWPVTDEGKYSVWVHTGDIENGCQLLFYNFLSSYEERRYCCGNDCNRDISTWKRDDEVFHRDVTEIKRAPPFSILSRRDDTCKYVKDEDAYTTYGQQIMNVAETECPIDSTNCGAAIHYSTGFEITNGWNIQVSVSAEIFGVVSFGLSGGYEHSESESREFSVDVFAPIEDGHKGRGYFQPLYVCE</sequence>
<evidence type="ECO:0000313" key="2">
    <source>
        <dbReference type="EMBL" id="RYP04164.1"/>
    </source>
</evidence>
<keyword evidence="1" id="KW-0732">Signal</keyword>
<protein>
    <submittedName>
        <fullName evidence="2">Uncharacterized protein</fullName>
    </submittedName>
</protein>
<name>A0A4Q4TEP0_9PEZI</name>
<reference evidence="2 3" key="1">
    <citation type="submission" date="2018-06" db="EMBL/GenBank/DDBJ databases">
        <title>Complete Genomes of Monosporascus.</title>
        <authorList>
            <person name="Robinson A.J."/>
            <person name="Natvig D.O."/>
        </authorList>
    </citation>
    <scope>NUCLEOTIDE SEQUENCE [LARGE SCALE GENOMIC DNA]</scope>
    <source>
        <strain evidence="2 3">CBS 110550</strain>
    </source>
</reference>
<dbReference type="OrthoDB" id="4995826at2759"/>
<feature type="chain" id="PRO_5020843475" evidence="1">
    <location>
        <begin position="22"/>
        <end position="257"/>
    </location>
</feature>
<keyword evidence="3" id="KW-1185">Reference proteome</keyword>
<evidence type="ECO:0000256" key="1">
    <source>
        <dbReference type="SAM" id="SignalP"/>
    </source>
</evidence>
<accession>A0A4Q4TEP0</accession>